<evidence type="ECO:0000256" key="7">
    <source>
        <dbReference type="ARBA" id="ARBA00022801"/>
    </source>
</evidence>
<proteinExistence type="inferred from homology"/>
<sequence length="352" mass="39439">MYLFLSKYLCSLQYRIYNHQFLHSSAPFPSLLRDWMAADRERFLVSVFTFHHSPSVASERITMSENRGDAEERGDSVDAKIWSIRRGGSEVPDGTEKAGRGGKAEAASADPYRYRMDYPSIGTCVIINNKNFHKSTGMNIRNGTDLDAGGAMKTFSDLGYKMKMANDLTVAELEKLLLSVSKEDHSGSASFVCVLLSHGDEGIFYGTDGFTELKKLTGMFRGDRCKTLVAKPKLFFIQACRGTHLDEGIQTDSSCDQSSDRIPVEADFLYAYSTAPGYYSWRNTTNGSWFMQALCEMLKKHSSQLELMQIMTRVNNKVALDFESASSTPGFSAKKQIPCIMSMLTKDFYFPC</sequence>
<dbReference type="GO" id="GO:0031264">
    <property type="term" value="C:death-inducing signaling complex"/>
    <property type="evidence" value="ECO:0007669"/>
    <property type="project" value="TreeGrafter"/>
</dbReference>
<evidence type="ECO:0000256" key="8">
    <source>
        <dbReference type="ARBA" id="ARBA00022807"/>
    </source>
</evidence>
<dbReference type="PROSITE" id="PS01122">
    <property type="entry name" value="CASPASE_CYS"/>
    <property type="match status" value="1"/>
</dbReference>
<dbReference type="GO" id="GO:0005737">
    <property type="term" value="C:cytoplasm"/>
    <property type="evidence" value="ECO:0007669"/>
    <property type="project" value="UniProtKB-SubCell"/>
</dbReference>
<evidence type="ECO:0000259" key="17">
    <source>
        <dbReference type="PROSITE" id="PS50208"/>
    </source>
</evidence>
<dbReference type="PANTHER" id="PTHR10454:SF198">
    <property type="entry name" value="CASPASE-3"/>
    <property type="match status" value="1"/>
</dbReference>
<dbReference type="InterPro" id="IPR011600">
    <property type="entry name" value="Pept_C14_caspase"/>
</dbReference>
<dbReference type="InterPro" id="IPR015917">
    <property type="entry name" value="Pept_C14A"/>
</dbReference>
<dbReference type="Proteomes" id="UP000694546">
    <property type="component" value="Chromosome 10"/>
</dbReference>
<evidence type="ECO:0000256" key="13">
    <source>
        <dbReference type="ARBA" id="ARBA00038900"/>
    </source>
</evidence>
<dbReference type="Pfam" id="PF00656">
    <property type="entry name" value="Peptidase_C14"/>
    <property type="match status" value="1"/>
</dbReference>
<protein>
    <recommendedName>
        <fullName evidence="14">Caspase-3</fullName>
        <ecNumber evidence="13">3.4.22.56</ecNumber>
    </recommendedName>
</protein>
<dbReference type="GO" id="GO:0004197">
    <property type="term" value="F:cysteine-type endopeptidase activity"/>
    <property type="evidence" value="ECO:0007669"/>
    <property type="project" value="InterPro"/>
</dbReference>
<dbReference type="PROSITE" id="PS50208">
    <property type="entry name" value="CASPASE_P20"/>
    <property type="match status" value="1"/>
</dbReference>
<evidence type="ECO:0000256" key="1">
    <source>
        <dbReference type="ARBA" id="ARBA00004496"/>
    </source>
</evidence>
<keyword evidence="6" id="KW-0053">Apoptosis</keyword>
<keyword evidence="3" id="KW-0963">Cytoplasm</keyword>
<evidence type="ECO:0000313" key="19">
    <source>
        <dbReference type="Proteomes" id="UP000694546"/>
    </source>
</evidence>
<dbReference type="InterPro" id="IPR033139">
    <property type="entry name" value="Caspase_cys_AS"/>
</dbReference>
<keyword evidence="5" id="KW-0645">Protease</keyword>
<evidence type="ECO:0000256" key="3">
    <source>
        <dbReference type="ARBA" id="ARBA00022490"/>
    </source>
</evidence>
<keyword evidence="11" id="KW-0865">Zymogen</keyword>
<name>A0A8C5BH62_GADMO</name>
<evidence type="ECO:0000256" key="9">
    <source>
        <dbReference type="ARBA" id="ARBA00022843"/>
    </source>
</evidence>
<reference evidence="18" key="1">
    <citation type="submission" date="2025-08" db="UniProtKB">
        <authorList>
            <consortium name="Ensembl"/>
        </authorList>
    </citation>
    <scope>IDENTIFICATION</scope>
</reference>
<feature type="domain" description="Caspase family p10" evidence="16">
    <location>
        <begin position="258"/>
        <end position="350"/>
    </location>
</feature>
<dbReference type="InterPro" id="IPR029030">
    <property type="entry name" value="Caspase-like_dom_sf"/>
</dbReference>
<evidence type="ECO:0000259" key="16">
    <source>
        <dbReference type="PROSITE" id="PS50207"/>
    </source>
</evidence>
<evidence type="ECO:0000256" key="6">
    <source>
        <dbReference type="ARBA" id="ARBA00022703"/>
    </source>
</evidence>
<evidence type="ECO:0000256" key="5">
    <source>
        <dbReference type="ARBA" id="ARBA00022670"/>
    </source>
</evidence>
<evidence type="ECO:0000256" key="4">
    <source>
        <dbReference type="ARBA" id="ARBA00022553"/>
    </source>
</evidence>
<keyword evidence="19" id="KW-1185">Reference proteome</keyword>
<reference evidence="18" key="2">
    <citation type="submission" date="2025-09" db="UniProtKB">
        <authorList>
            <consortium name="Ensembl"/>
        </authorList>
    </citation>
    <scope>IDENTIFICATION</scope>
</reference>
<dbReference type="PROSITE" id="PS50207">
    <property type="entry name" value="CASPASE_P10"/>
    <property type="match status" value="1"/>
</dbReference>
<evidence type="ECO:0000256" key="2">
    <source>
        <dbReference type="ARBA" id="ARBA00010134"/>
    </source>
</evidence>
<dbReference type="SUPFAM" id="SSF52129">
    <property type="entry name" value="Caspase-like"/>
    <property type="match status" value="1"/>
</dbReference>
<keyword evidence="9" id="KW-0832">Ubl conjugation</keyword>
<evidence type="ECO:0000256" key="15">
    <source>
        <dbReference type="RuleBase" id="RU003971"/>
    </source>
</evidence>
<evidence type="ECO:0000313" key="18">
    <source>
        <dbReference type="Ensembl" id="ENSGMOP00000047459.1"/>
    </source>
</evidence>
<dbReference type="InterPro" id="IPR002398">
    <property type="entry name" value="Pept_C14"/>
</dbReference>
<dbReference type="InterPro" id="IPR016129">
    <property type="entry name" value="Caspase_his_AS"/>
</dbReference>
<evidence type="ECO:0000256" key="10">
    <source>
        <dbReference type="ARBA" id="ARBA00022990"/>
    </source>
</evidence>
<dbReference type="InterPro" id="IPR002138">
    <property type="entry name" value="Pept_C14_p10"/>
</dbReference>
<dbReference type="GO" id="GO:0030182">
    <property type="term" value="P:neuron differentiation"/>
    <property type="evidence" value="ECO:0007669"/>
    <property type="project" value="TreeGrafter"/>
</dbReference>
<keyword evidence="4" id="KW-0597">Phosphoprotein</keyword>
<evidence type="ECO:0000256" key="12">
    <source>
        <dbReference type="ARBA" id="ARBA00036189"/>
    </source>
</evidence>
<dbReference type="SMART" id="SM00115">
    <property type="entry name" value="CASc"/>
    <property type="match status" value="1"/>
</dbReference>
<gene>
    <name evidence="18" type="primary">CASP3</name>
</gene>
<dbReference type="GO" id="GO:0006508">
    <property type="term" value="P:proteolysis"/>
    <property type="evidence" value="ECO:0007669"/>
    <property type="project" value="UniProtKB-KW"/>
</dbReference>
<dbReference type="GO" id="GO:0051604">
    <property type="term" value="P:protein maturation"/>
    <property type="evidence" value="ECO:0007669"/>
    <property type="project" value="UniProtKB-ARBA"/>
</dbReference>
<comment type="subcellular location">
    <subcellularLocation>
        <location evidence="1">Cytoplasm</location>
    </subcellularLocation>
</comment>
<evidence type="ECO:0000256" key="11">
    <source>
        <dbReference type="ARBA" id="ARBA00023145"/>
    </source>
</evidence>
<keyword evidence="7" id="KW-0378">Hydrolase</keyword>
<dbReference type="Ensembl" id="ENSGMOT00000058201.1">
    <property type="protein sequence ID" value="ENSGMOP00000047459.1"/>
    <property type="gene ID" value="ENSGMOG00000033551.1"/>
</dbReference>
<dbReference type="Gene3D" id="3.30.70.1470">
    <property type="entry name" value="Caspase-like"/>
    <property type="match status" value="1"/>
</dbReference>
<feature type="domain" description="Caspase family p20" evidence="17">
    <location>
        <begin position="120"/>
        <end position="244"/>
    </location>
</feature>
<dbReference type="GO" id="GO:0043525">
    <property type="term" value="P:positive regulation of neuron apoptotic process"/>
    <property type="evidence" value="ECO:0007669"/>
    <property type="project" value="TreeGrafter"/>
</dbReference>
<dbReference type="OMA" id="YDGHYSW"/>
<dbReference type="PANTHER" id="PTHR10454">
    <property type="entry name" value="CASPASE"/>
    <property type="match status" value="1"/>
</dbReference>
<dbReference type="CDD" id="cd00032">
    <property type="entry name" value="CASc"/>
    <property type="match status" value="1"/>
</dbReference>
<keyword evidence="8" id="KW-0788">Thiol protease</keyword>
<dbReference type="GO" id="GO:0030216">
    <property type="term" value="P:keratinocyte differentiation"/>
    <property type="evidence" value="ECO:0007669"/>
    <property type="project" value="TreeGrafter"/>
</dbReference>
<keyword evidence="10" id="KW-0007">Acetylation</keyword>
<evidence type="ECO:0000256" key="14">
    <source>
        <dbReference type="ARBA" id="ARBA00039708"/>
    </source>
</evidence>
<organism evidence="18 19">
    <name type="scientific">Gadus morhua</name>
    <name type="common">Atlantic cod</name>
    <dbReference type="NCBI Taxonomy" id="8049"/>
    <lineage>
        <taxon>Eukaryota</taxon>
        <taxon>Metazoa</taxon>
        <taxon>Chordata</taxon>
        <taxon>Craniata</taxon>
        <taxon>Vertebrata</taxon>
        <taxon>Euteleostomi</taxon>
        <taxon>Actinopterygii</taxon>
        <taxon>Neopterygii</taxon>
        <taxon>Teleostei</taxon>
        <taxon>Neoteleostei</taxon>
        <taxon>Acanthomorphata</taxon>
        <taxon>Zeiogadaria</taxon>
        <taxon>Gadariae</taxon>
        <taxon>Gadiformes</taxon>
        <taxon>Gadoidei</taxon>
        <taxon>Gadidae</taxon>
        <taxon>Gadus</taxon>
    </lineage>
</organism>
<dbReference type="GO" id="GO:0030218">
    <property type="term" value="P:erythrocyte differentiation"/>
    <property type="evidence" value="ECO:0007669"/>
    <property type="project" value="TreeGrafter"/>
</dbReference>
<dbReference type="FunFam" id="3.30.70.1470:FF:000002">
    <property type="entry name" value="Caspase-3"/>
    <property type="match status" value="1"/>
</dbReference>
<dbReference type="AlphaFoldDB" id="A0A8C5BH62"/>
<dbReference type="Gene3D" id="3.40.50.1460">
    <property type="match status" value="1"/>
</dbReference>
<dbReference type="GeneTree" id="ENSGT00940000153232"/>
<dbReference type="EC" id="3.4.22.56" evidence="13"/>
<dbReference type="GO" id="GO:0097194">
    <property type="term" value="P:execution phase of apoptosis"/>
    <property type="evidence" value="ECO:0007669"/>
    <property type="project" value="UniProtKB-ARBA"/>
</dbReference>
<dbReference type="PRINTS" id="PR00376">
    <property type="entry name" value="IL1BCENZYME"/>
</dbReference>
<comment type="similarity">
    <text evidence="2 15">Belongs to the peptidase C14A family.</text>
</comment>
<dbReference type="FunFam" id="3.40.50.1460:FF:000001">
    <property type="entry name" value="Caspase-3 preproprotein"/>
    <property type="match status" value="1"/>
</dbReference>
<dbReference type="PROSITE" id="PS01121">
    <property type="entry name" value="CASPASE_HIS"/>
    <property type="match status" value="1"/>
</dbReference>
<dbReference type="InterPro" id="IPR001309">
    <property type="entry name" value="Pept_C14_p20"/>
</dbReference>
<accession>A0A8C5BH62</accession>
<comment type="catalytic activity">
    <reaction evidence="12">
        <text>Strict requirement for an Asp residue at positions P1 and P4. It has a preferred cleavage sequence of Asp-Xaa-Xaa-Asp-|- with a hydrophobic amino-acid residue at P2 and a hydrophilic amino-acid residue at P3, although Val or Ala are also accepted at this position.</text>
        <dbReference type="EC" id="3.4.22.56"/>
    </reaction>
</comment>